<reference evidence="2" key="1">
    <citation type="journal article" date="2017" name="Nat. Ecol. Evol.">
        <title>Genome expansion and lineage-specific genetic innovations in the forest pathogenic fungi Armillaria.</title>
        <authorList>
            <person name="Sipos G."/>
            <person name="Prasanna A.N."/>
            <person name="Walter M.C."/>
            <person name="O'Connor E."/>
            <person name="Balint B."/>
            <person name="Krizsan K."/>
            <person name="Kiss B."/>
            <person name="Hess J."/>
            <person name="Varga T."/>
            <person name="Slot J."/>
            <person name="Riley R."/>
            <person name="Boka B."/>
            <person name="Rigling D."/>
            <person name="Barry K."/>
            <person name="Lee J."/>
            <person name="Mihaltcheva S."/>
            <person name="LaButti K."/>
            <person name="Lipzen A."/>
            <person name="Waldron R."/>
            <person name="Moloney N.M."/>
            <person name="Sperisen C."/>
            <person name="Kredics L."/>
            <person name="Vagvoelgyi C."/>
            <person name="Patrignani A."/>
            <person name="Fitzpatrick D."/>
            <person name="Nagy I."/>
            <person name="Doyle S."/>
            <person name="Anderson J.B."/>
            <person name="Grigoriev I.V."/>
            <person name="Gueldener U."/>
            <person name="Muensterkoetter M."/>
            <person name="Nagy L.G."/>
        </authorList>
    </citation>
    <scope>NUCLEOTIDE SEQUENCE [LARGE SCALE GENOMIC DNA]</scope>
    <source>
        <strain evidence="2">Ar21-2</strain>
    </source>
</reference>
<keyword evidence="2" id="KW-1185">Reference proteome</keyword>
<proteinExistence type="predicted"/>
<dbReference type="InParanoid" id="A0A2H3DHK9"/>
<sequence length="115" mass="13687">MSYILLYHLYCNPSLRKARQQIFSHSYFKEVGLSFDQRDEKECLFPDWYPQEDVNQRTMEHAVRISNVTKLDIDRTIRSLVREFEESGAHHTLLQPLPEKERDQNCCFGLRSGVH</sequence>
<protein>
    <submittedName>
        <fullName evidence="1">Uncharacterized protein</fullName>
    </submittedName>
</protein>
<organism evidence="1 2">
    <name type="scientific">Armillaria gallica</name>
    <name type="common">Bulbous honey fungus</name>
    <name type="synonym">Armillaria bulbosa</name>
    <dbReference type="NCBI Taxonomy" id="47427"/>
    <lineage>
        <taxon>Eukaryota</taxon>
        <taxon>Fungi</taxon>
        <taxon>Dikarya</taxon>
        <taxon>Basidiomycota</taxon>
        <taxon>Agaricomycotina</taxon>
        <taxon>Agaricomycetes</taxon>
        <taxon>Agaricomycetidae</taxon>
        <taxon>Agaricales</taxon>
        <taxon>Marasmiineae</taxon>
        <taxon>Physalacriaceae</taxon>
        <taxon>Armillaria</taxon>
    </lineage>
</organism>
<gene>
    <name evidence="1" type="ORF">ARMGADRAFT_284131</name>
</gene>
<evidence type="ECO:0000313" key="2">
    <source>
        <dbReference type="Proteomes" id="UP000217790"/>
    </source>
</evidence>
<name>A0A2H3DHK9_ARMGA</name>
<dbReference type="EMBL" id="KZ293663">
    <property type="protein sequence ID" value="PBK90952.1"/>
    <property type="molecule type" value="Genomic_DNA"/>
</dbReference>
<accession>A0A2H3DHK9</accession>
<dbReference type="AlphaFoldDB" id="A0A2H3DHK9"/>
<dbReference type="Proteomes" id="UP000217790">
    <property type="component" value="Unassembled WGS sequence"/>
</dbReference>
<evidence type="ECO:0000313" key="1">
    <source>
        <dbReference type="EMBL" id="PBK90952.1"/>
    </source>
</evidence>
<dbReference type="OrthoDB" id="3049371at2759"/>